<reference evidence="1 2" key="1">
    <citation type="submission" date="2015-09" db="EMBL/GenBank/DDBJ databases">
        <authorList>
            <consortium name="Pathogen Informatics"/>
        </authorList>
    </citation>
    <scope>NUCLEOTIDE SEQUENCE [LARGE SCALE GENOMIC DNA]</scope>
    <source>
        <strain evidence="1 2">2789STDY5834898</strain>
    </source>
</reference>
<sequence>MESRDMSNDLSYKWSSSISEIPNSAWEKIFGKSTIKSQLFFQAIEHSEFTEISYYYLQIYKHGTVLAIVPCFCYELDFLNLTTSSITKKLIGSIRKIYSGFFKIKAFVTGTYAASCEHFIEYARDISQMDKKLVAQLVNLQLKNKSKETESKFIFIKDIRERGIGHVRQVLNDDFQFFVSFPTAAIPILPVCAYPQALKKKNRKRYKIYTEKFDMDFTWEIVKDFSGCVCEFTELYHNVLDKAKNKFEFLNERFFSNINTEFPENSFLLVAKSHDGETRLMELVLEEDDKLIPLYLGIKYKTDDTKILYLNAIFRTVKEAEAREKSFVDFGQTSYYPKVMSGAFIENIYYGFWANHFLLKWLINNVFHKIFLPPTVLESVYLESHKNEARQILEDKGFSLLNK</sequence>
<dbReference type="EMBL" id="CZAO01000012">
    <property type="protein sequence ID" value="CUP92717.1"/>
    <property type="molecule type" value="Genomic_DNA"/>
</dbReference>
<dbReference type="AlphaFoldDB" id="A0A174S9T9"/>
<protein>
    <submittedName>
        <fullName evidence="1">Uncharacterized protein conserved in bacteria</fullName>
    </submittedName>
</protein>
<evidence type="ECO:0000313" key="2">
    <source>
        <dbReference type="Proteomes" id="UP000095766"/>
    </source>
</evidence>
<accession>A0A174S9T9</accession>
<dbReference type="InterPro" id="IPR016181">
    <property type="entry name" value="Acyl_CoA_acyltransferase"/>
</dbReference>
<proteinExistence type="predicted"/>
<dbReference type="Proteomes" id="UP000095766">
    <property type="component" value="Unassembled WGS sequence"/>
</dbReference>
<evidence type="ECO:0000313" key="1">
    <source>
        <dbReference type="EMBL" id="CUP92717.1"/>
    </source>
</evidence>
<dbReference type="SUPFAM" id="SSF55729">
    <property type="entry name" value="Acyl-CoA N-acyltransferases (Nat)"/>
    <property type="match status" value="1"/>
</dbReference>
<name>A0A174S9T9_BACUN</name>
<gene>
    <name evidence="1" type="ORF">ERS852510_02693</name>
</gene>
<dbReference type="RefSeq" id="WP_155519237.1">
    <property type="nucleotide sequence ID" value="NZ_CZAO01000012.1"/>
</dbReference>
<organism evidence="1 2">
    <name type="scientific">Bacteroides uniformis</name>
    <dbReference type="NCBI Taxonomy" id="820"/>
    <lineage>
        <taxon>Bacteria</taxon>
        <taxon>Pseudomonadati</taxon>
        <taxon>Bacteroidota</taxon>
        <taxon>Bacteroidia</taxon>
        <taxon>Bacteroidales</taxon>
        <taxon>Bacteroidaceae</taxon>
        <taxon>Bacteroides</taxon>
    </lineage>
</organism>